<proteinExistence type="predicted"/>
<feature type="compositionally biased region" description="Polar residues" evidence="1">
    <location>
        <begin position="67"/>
        <end position="79"/>
    </location>
</feature>
<organism evidence="2 3">
    <name type="scientific">Bursaphelenchus okinawaensis</name>
    <dbReference type="NCBI Taxonomy" id="465554"/>
    <lineage>
        <taxon>Eukaryota</taxon>
        <taxon>Metazoa</taxon>
        <taxon>Ecdysozoa</taxon>
        <taxon>Nematoda</taxon>
        <taxon>Chromadorea</taxon>
        <taxon>Rhabditida</taxon>
        <taxon>Tylenchina</taxon>
        <taxon>Tylenchomorpha</taxon>
        <taxon>Aphelenchoidea</taxon>
        <taxon>Aphelenchoididae</taxon>
        <taxon>Bursaphelenchus</taxon>
    </lineage>
</organism>
<dbReference type="EMBL" id="CAJFDH010000004">
    <property type="protein sequence ID" value="CAD5221017.1"/>
    <property type="molecule type" value="Genomic_DNA"/>
</dbReference>
<comment type="caution">
    <text evidence="2">The sequence shown here is derived from an EMBL/GenBank/DDBJ whole genome shotgun (WGS) entry which is preliminary data.</text>
</comment>
<evidence type="ECO:0000313" key="2">
    <source>
        <dbReference type="EMBL" id="CAD5221017.1"/>
    </source>
</evidence>
<sequence length="117" mass="13372">MARAEANVVAVEVMEVEQPDEQLAEVNLVDSINLLSMKYVNVFNHDELLKFLDPIGEGEAQADDQSEATNEVVQETQAEVESPRIPTQRLRVQDRPPQVTSFPLYDFTYMICLREKF</sequence>
<dbReference type="EMBL" id="CAJFCW020000004">
    <property type="protein sequence ID" value="CAG9114453.1"/>
    <property type="molecule type" value="Genomic_DNA"/>
</dbReference>
<name>A0A811L1E6_9BILA</name>
<accession>A0A811L1E6</accession>
<dbReference type="Proteomes" id="UP000783686">
    <property type="component" value="Unassembled WGS sequence"/>
</dbReference>
<feature type="region of interest" description="Disordered" evidence="1">
    <location>
        <begin position="59"/>
        <end position="86"/>
    </location>
</feature>
<evidence type="ECO:0000256" key="1">
    <source>
        <dbReference type="SAM" id="MobiDB-lite"/>
    </source>
</evidence>
<keyword evidence="3" id="KW-1185">Reference proteome</keyword>
<dbReference type="Proteomes" id="UP000614601">
    <property type="component" value="Unassembled WGS sequence"/>
</dbReference>
<evidence type="ECO:0000313" key="3">
    <source>
        <dbReference type="Proteomes" id="UP000614601"/>
    </source>
</evidence>
<protein>
    <submittedName>
        <fullName evidence="2">Uncharacterized protein</fullName>
    </submittedName>
</protein>
<reference evidence="2" key="1">
    <citation type="submission" date="2020-09" db="EMBL/GenBank/DDBJ databases">
        <authorList>
            <person name="Kikuchi T."/>
        </authorList>
    </citation>
    <scope>NUCLEOTIDE SEQUENCE</scope>
    <source>
        <strain evidence="2">SH1</strain>
    </source>
</reference>
<dbReference type="AlphaFoldDB" id="A0A811L1E6"/>
<gene>
    <name evidence="2" type="ORF">BOKJ2_LOCUS9234</name>
</gene>